<dbReference type="EMBL" id="CM001377">
    <property type="protein sequence ID" value="EHM09678.1"/>
    <property type="molecule type" value="Genomic_DNA"/>
</dbReference>
<dbReference type="OrthoDB" id="4084at2"/>
<reference evidence="2 3" key="1">
    <citation type="submission" date="2011-10" db="EMBL/GenBank/DDBJ databases">
        <title>The Noncontiguous Finished genome of Thermanaerovibrio velox DSM 12556.</title>
        <authorList>
            <consortium name="US DOE Joint Genome Institute (JGI-PGF)"/>
            <person name="Lucas S."/>
            <person name="Copeland A."/>
            <person name="Lapidus A."/>
            <person name="Glavina del Rio T."/>
            <person name="Dalin E."/>
            <person name="Tice H."/>
            <person name="Bruce D."/>
            <person name="Goodwin L."/>
            <person name="Pitluck S."/>
            <person name="Peters L."/>
            <person name="Mikhailova N."/>
            <person name="Teshima H."/>
            <person name="Kyrpides N."/>
            <person name="Mavromatis K."/>
            <person name="Ivanova N."/>
            <person name="Markowitz V."/>
            <person name="Cheng J.-F."/>
            <person name="Hugenholtz P."/>
            <person name="Woyke T."/>
            <person name="Wu D."/>
            <person name="Spring S."/>
            <person name="Brambilla E.-M."/>
            <person name="Klenk H.-P."/>
            <person name="Eisen J.A."/>
        </authorList>
    </citation>
    <scope>NUCLEOTIDE SEQUENCE [LARGE SCALE GENOMIC DNA]</scope>
    <source>
        <strain evidence="2 3">DSM 12556</strain>
    </source>
</reference>
<feature type="compositionally biased region" description="Basic and acidic residues" evidence="1">
    <location>
        <begin position="302"/>
        <end position="313"/>
    </location>
</feature>
<dbReference type="eggNOG" id="ENOG502ZRQT">
    <property type="taxonomic scope" value="Bacteria"/>
</dbReference>
<dbReference type="Proteomes" id="UP000005730">
    <property type="component" value="Chromosome"/>
</dbReference>
<organism evidence="2 3">
    <name type="scientific">Thermanaerovibrio velox DSM 12556</name>
    <dbReference type="NCBI Taxonomy" id="926567"/>
    <lineage>
        <taxon>Bacteria</taxon>
        <taxon>Thermotogati</taxon>
        <taxon>Synergistota</taxon>
        <taxon>Synergistia</taxon>
        <taxon>Synergistales</taxon>
        <taxon>Synergistaceae</taxon>
        <taxon>Thermanaerovibrio</taxon>
    </lineage>
</organism>
<keyword evidence="3" id="KW-1185">Reference proteome</keyword>
<dbReference type="InterPro" id="IPR032710">
    <property type="entry name" value="NTF2-like_dom_sf"/>
</dbReference>
<accession>H0UQ49</accession>
<dbReference type="SUPFAM" id="SSF54427">
    <property type="entry name" value="NTF2-like"/>
    <property type="match status" value="1"/>
</dbReference>
<evidence type="ECO:0000256" key="1">
    <source>
        <dbReference type="SAM" id="MobiDB-lite"/>
    </source>
</evidence>
<name>H0UQ49_9BACT</name>
<feature type="compositionally biased region" description="Basic and acidic residues" evidence="1">
    <location>
        <begin position="217"/>
        <end position="229"/>
    </location>
</feature>
<protein>
    <submittedName>
        <fullName evidence="2">Uncharacterized protein</fullName>
    </submittedName>
</protein>
<sequence>MAVERSLRQVLGVLGAAGAALFVLTVLGFPVRPCFAASPEETVALHLDRWSAIRWGSDCVVWLVHYPEEMVPAWVNLESKRRGLSPKDASAYERSFREQLRMNTSRPFLLTIQVFGSPLRLAPLKDKLSLSSKGRVFKPSAYDRRLDQPISGLVQGLVFFPREAVPPYRIEIKGILPSPVVVELPSTPSGGAGTGDLKGTASPVKPQEASRGSSRSYKGDEKEGAKAPEVRVPTPKRTERPVAEAPQAAPKPRKEDLNPRQEPKPSKGQGSETVPVPKDAKGTEESIQSHSVPPEQPKVQPPKKEEPQRDDRKAMEEALKAFLDAWRRDDLEAAYGMMSSMARSQGKDQLMSRLGSHPFRWALKEGYRVSIEGDSARVSATQRFLMVKMIKTETFRLVEEGGRYRVDW</sequence>
<dbReference type="HOGENOM" id="CLU_791405_0_0_0"/>
<feature type="compositionally biased region" description="Basic and acidic residues" evidence="1">
    <location>
        <begin position="252"/>
        <end position="265"/>
    </location>
</feature>
<dbReference type="AlphaFoldDB" id="H0UQ49"/>
<dbReference type="RefSeq" id="WP_006583172.1">
    <property type="nucleotide sequence ID" value="NZ_CM001377.1"/>
</dbReference>
<evidence type="ECO:0000313" key="2">
    <source>
        <dbReference type="EMBL" id="EHM09678.1"/>
    </source>
</evidence>
<proteinExistence type="predicted"/>
<dbReference type="STRING" id="926567.TheveDRAFT_0517"/>
<gene>
    <name evidence="2" type="ORF">TheveDRAFT_0517</name>
</gene>
<feature type="region of interest" description="Disordered" evidence="1">
    <location>
        <begin position="187"/>
        <end position="313"/>
    </location>
</feature>
<evidence type="ECO:0000313" key="3">
    <source>
        <dbReference type="Proteomes" id="UP000005730"/>
    </source>
</evidence>